<protein>
    <recommendedName>
        <fullName evidence="4">PIR Superfamily Protein</fullName>
    </recommendedName>
</protein>
<dbReference type="AlphaFoldDB" id="A0A0J9T0M3"/>
<dbReference type="Pfam" id="PF05795">
    <property type="entry name" value="Plasmodium_Vir"/>
    <property type="match status" value="1"/>
</dbReference>
<dbReference type="Proteomes" id="UP000053327">
    <property type="component" value="Unassembled WGS sequence"/>
</dbReference>
<reference evidence="2 3" key="1">
    <citation type="submission" date="2011-08" db="EMBL/GenBank/DDBJ databases">
        <title>The Genome Sequence of Plasmodium vivax Brazil I.</title>
        <authorList>
            <consortium name="The Broad Institute Genome Sequencing Platform"/>
            <consortium name="The Broad Institute Genome Sequencing Center for Infectious Disease"/>
            <person name="Neafsey D."/>
            <person name="Carlton J."/>
            <person name="Barnwell J."/>
            <person name="Collins W."/>
            <person name="Escalante A."/>
            <person name="Mullikin J."/>
            <person name="Saul A."/>
            <person name="Guigo R."/>
            <person name="Camara F."/>
            <person name="Young S.K."/>
            <person name="Zeng Q."/>
            <person name="Gargeya S."/>
            <person name="Fitzgerald M."/>
            <person name="Haas B."/>
            <person name="Abouelleil A."/>
            <person name="Alvarado L."/>
            <person name="Arachchi H.M."/>
            <person name="Berlin A."/>
            <person name="Brown A."/>
            <person name="Chapman S.B."/>
            <person name="Chen Z."/>
            <person name="Dunbar C."/>
            <person name="Freedman E."/>
            <person name="Gearin G."/>
            <person name="Gellesch M."/>
            <person name="Goldberg J."/>
            <person name="Griggs A."/>
            <person name="Gujja S."/>
            <person name="Heiman D."/>
            <person name="Howarth C."/>
            <person name="Larson L."/>
            <person name="Lui A."/>
            <person name="MacDonald P.J.P."/>
            <person name="Montmayeur A."/>
            <person name="Murphy C."/>
            <person name="Neiman D."/>
            <person name="Pearson M."/>
            <person name="Priest M."/>
            <person name="Roberts A."/>
            <person name="Saif S."/>
            <person name="Shea T."/>
            <person name="Shenoy N."/>
            <person name="Sisk P."/>
            <person name="Stolte C."/>
            <person name="Sykes S."/>
            <person name="Wortman J."/>
            <person name="Nusbaum C."/>
            <person name="Birren B."/>
        </authorList>
    </citation>
    <scope>NUCLEOTIDE SEQUENCE [LARGE SCALE GENOMIC DNA]</scope>
    <source>
        <strain evidence="2 3">Brazil I</strain>
    </source>
</reference>
<dbReference type="EMBL" id="KQ234736">
    <property type="protein sequence ID" value="KMZ88925.1"/>
    <property type="molecule type" value="Genomic_DNA"/>
</dbReference>
<organism evidence="2 3">
    <name type="scientific">Plasmodium vivax (strain Brazil I)</name>
    <dbReference type="NCBI Taxonomy" id="1033975"/>
    <lineage>
        <taxon>Eukaryota</taxon>
        <taxon>Sar</taxon>
        <taxon>Alveolata</taxon>
        <taxon>Apicomplexa</taxon>
        <taxon>Aconoidasida</taxon>
        <taxon>Haemosporida</taxon>
        <taxon>Plasmodiidae</taxon>
        <taxon>Plasmodium</taxon>
        <taxon>Plasmodium (Plasmodium)</taxon>
    </lineage>
</organism>
<evidence type="ECO:0000313" key="3">
    <source>
        <dbReference type="Proteomes" id="UP000053327"/>
    </source>
</evidence>
<feature type="region of interest" description="Disordered" evidence="1">
    <location>
        <begin position="143"/>
        <end position="165"/>
    </location>
</feature>
<sequence>MSSLKIIEAIRGLLGLRSEELHSEKFYHQLKFDNDNLSDYNKECDELKEPYNKQEIRRICKQVLKFLKTRSSKSDDEKSVRDDCVLLNYWIYDKLSKHYGPENSSETSDCPDFYERCKVHDPNKFLHELTCHNEMKDIKFSLELPKLPGEQEEEEAPDADDKSFI</sequence>
<accession>A0A0J9T0M3</accession>
<proteinExistence type="predicted"/>
<evidence type="ECO:0000256" key="1">
    <source>
        <dbReference type="SAM" id="MobiDB-lite"/>
    </source>
</evidence>
<evidence type="ECO:0008006" key="4">
    <source>
        <dbReference type="Google" id="ProtNLM"/>
    </source>
</evidence>
<evidence type="ECO:0000313" key="2">
    <source>
        <dbReference type="EMBL" id="KMZ88925.1"/>
    </source>
</evidence>
<name>A0A0J9T0M3_PLAV1</name>
<dbReference type="InterPro" id="IPR008780">
    <property type="entry name" value="Plasmodium_Vir"/>
</dbReference>
<gene>
    <name evidence="2" type="ORF">PVBG_06347</name>
</gene>